<keyword evidence="8" id="KW-1185">Reference proteome</keyword>
<dbReference type="GO" id="GO:0006396">
    <property type="term" value="P:RNA processing"/>
    <property type="evidence" value="ECO:0007669"/>
    <property type="project" value="TreeGrafter"/>
</dbReference>
<feature type="region of interest" description="Disordered" evidence="4">
    <location>
        <begin position="1"/>
        <end position="26"/>
    </location>
</feature>
<dbReference type="Gene3D" id="3.40.50.1580">
    <property type="entry name" value="Nucleoside phosphorylase domain"/>
    <property type="match status" value="1"/>
</dbReference>
<dbReference type="PANTHER" id="PTHR24141">
    <property type="entry name" value="2-5A-DEPENDENT RIBONUCLEASE"/>
    <property type="match status" value="1"/>
</dbReference>
<dbReference type="Pfam" id="PF00023">
    <property type="entry name" value="Ank"/>
    <property type="match status" value="1"/>
</dbReference>
<feature type="repeat" description="ANK" evidence="3">
    <location>
        <begin position="1169"/>
        <end position="1201"/>
    </location>
</feature>
<dbReference type="PROSITE" id="PS50297">
    <property type="entry name" value="ANK_REP_REGION"/>
    <property type="match status" value="8"/>
</dbReference>
<dbReference type="OMA" id="ATYEHES"/>
<keyword evidence="1" id="KW-0677">Repeat</keyword>
<dbReference type="GO" id="GO:0009116">
    <property type="term" value="P:nucleoside metabolic process"/>
    <property type="evidence" value="ECO:0007669"/>
    <property type="project" value="InterPro"/>
</dbReference>
<feature type="repeat" description="ANK" evidence="3">
    <location>
        <begin position="1202"/>
        <end position="1234"/>
    </location>
</feature>
<feature type="repeat" description="ANK" evidence="3">
    <location>
        <begin position="1136"/>
        <end position="1168"/>
    </location>
</feature>
<dbReference type="STRING" id="756982.G1XS44"/>
<dbReference type="OrthoDB" id="194358at2759"/>
<dbReference type="Proteomes" id="UP000008784">
    <property type="component" value="Unassembled WGS sequence"/>
</dbReference>
<feature type="domain" description="Nephrocystin 3-like N-terminal" evidence="6">
    <location>
        <begin position="385"/>
        <end position="557"/>
    </location>
</feature>
<dbReference type="Pfam" id="PF12796">
    <property type="entry name" value="Ank_2"/>
    <property type="match status" value="4"/>
</dbReference>
<dbReference type="InterPro" id="IPR027417">
    <property type="entry name" value="P-loop_NTPase"/>
</dbReference>
<feature type="repeat" description="ANK" evidence="3">
    <location>
        <begin position="1070"/>
        <end position="1102"/>
    </location>
</feature>
<evidence type="ECO:0000256" key="4">
    <source>
        <dbReference type="SAM" id="MobiDB-lite"/>
    </source>
</evidence>
<feature type="repeat" description="ANK" evidence="3">
    <location>
        <begin position="1235"/>
        <end position="1259"/>
    </location>
</feature>
<accession>G1XS44</accession>
<evidence type="ECO:0000313" key="7">
    <source>
        <dbReference type="EMBL" id="EGX44041.1"/>
    </source>
</evidence>
<dbReference type="SUPFAM" id="SSF53167">
    <property type="entry name" value="Purine and uridine phosphorylases"/>
    <property type="match status" value="1"/>
</dbReference>
<feature type="domain" description="Nucleoside phosphorylase" evidence="5">
    <location>
        <begin position="50"/>
        <end position="310"/>
    </location>
</feature>
<feature type="repeat" description="ANK" evidence="3">
    <location>
        <begin position="1269"/>
        <end position="1291"/>
    </location>
</feature>
<dbReference type="eggNOG" id="KOG4177">
    <property type="taxonomic scope" value="Eukaryota"/>
</dbReference>
<dbReference type="Pfam" id="PF24883">
    <property type="entry name" value="NPHP3_N"/>
    <property type="match status" value="1"/>
</dbReference>
<dbReference type="GO" id="GO:0004540">
    <property type="term" value="F:RNA nuclease activity"/>
    <property type="evidence" value="ECO:0007669"/>
    <property type="project" value="TreeGrafter"/>
</dbReference>
<dbReference type="Gene3D" id="1.25.40.20">
    <property type="entry name" value="Ankyrin repeat-containing domain"/>
    <property type="match status" value="4"/>
</dbReference>
<dbReference type="RefSeq" id="XP_011127306.1">
    <property type="nucleotide sequence ID" value="XM_011129004.1"/>
</dbReference>
<dbReference type="InterPro" id="IPR056884">
    <property type="entry name" value="NPHP3-like_N"/>
</dbReference>
<feature type="repeat" description="ANK" evidence="3">
    <location>
        <begin position="1372"/>
        <end position="1405"/>
    </location>
</feature>
<dbReference type="InterPro" id="IPR002110">
    <property type="entry name" value="Ankyrin_rpt"/>
</dbReference>
<dbReference type="InParanoid" id="G1XS44"/>
<dbReference type="SUPFAM" id="SSF52540">
    <property type="entry name" value="P-loop containing nucleoside triphosphate hydrolases"/>
    <property type="match status" value="1"/>
</dbReference>
<dbReference type="SUPFAM" id="SSF48403">
    <property type="entry name" value="Ankyrin repeat"/>
    <property type="match status" value="2"/>
</dbReference>
<evidence type="ECO:0000256" key="2">
    <source>
        <dbReference type="ARBA" id="ARBA00023043"/>
    </source>
</evidence>
<name>G1XS44_ARTOA</name>
<dbReference type="PANTHER" id="PTHR24141:SF1">
    <property type="entry name" value="2-5A-DEPENDENT RIBONUCLEASE"/>
    <property type="match status" value="1"/>
</dbReference>
<dbReference type="EMBL" id="ADOT01000308">
    <property type="protein sequence ID" value="EGX44041.1"/>
    <property type="molecule type" value="Genomic_DNA"/>
</dbReference>
<feature type="repeat" description="ANK" evidence="3">
    <location>
        <begin position="1406"/>
        <end position="1430"/>
    </location>
</feature>
<dbReference type="Pfam" id="PF01048">
    <property type="entry name" value="PNP_UDP_1"/>
    <property type="match status" value="1"/>
</dbReference>
<evidence type="ECO:0000313" key="8">
    <source>
        <dbReference type="Proteomes" id="UP000008784"/>
    </source>
</evidence>
<keyword evidence="2 3" id="KW-0040">ANK repeat</keyword>
<dbReference type="PROSITE" id="PS50088">
    <property type="entry name" value="ANK_REPEAT"/>
    <property type="match status" value="10"/>
</dbReference>
<feature type="repeat" description="ANK" evidence="3">
    <location>
        <begin position="1016"/>
        <end position="1048"/>
    </location>
</feature>
<gene>
    <name evidence="7" type="ORF">AOL_s00210g202</name>
</gene>
<dbReference type="InterPro" id="IPR036770">
    <property type="entry name" value="Ankyrin_rpt-contain_sf"/>
</dbReference>
<dbReference type="HOGENOM" id="CLU_000288_34_2_1"/>
<evidence type="ECO:0000256" key="3">
    <source>
        <dbReference type="PROSITE-ProRule" id="PRU00023"/>
    </source>
</evidence>
<dbReference type="SMART" id="SM00248">
    <property type="entry name" value="ANK"/>
    <property type="match status" value="15"/>
</dbReference>
<dbReference type="GO" id="GO:0003723">
    <property type="term" value="F:RNA binding"/>
    <property type="evidence" value="ECO:0007669"/>
    <property type="project" value="TreeGrafter"/>
</dbReference>
<dbReference type="Pfam" id="PF13637">
    <property type="entry name" value="Ank_4"/>
    <property type="match status" value="1"/>
</dbReference>
<feature type="repeat" description="ANK" evidence="3">
    <location>
        <begin position="1103"/>
        <end position="1135"/>
    </location>
</feature>
<evidence type="ECO:0000259" key="6">
    <source>
        <dbReference type="Pfam" id="PF24883"/>
    </source>
</evidence>
<reference evidence="7 8" key="1">
    <citation type="journal article" date="2011" name="PLoS Pathog.">
        <title>Genomic and proteomic analyses of the fungus Arthrobotrys oligospora provide insights into nematode-trap formation.</title>
        <authorList>
            <person name="Yang J."/>
            <person name="Wang L."/>
            <person name="Ji X."/>
            <person name="Feng Y."/>
            <person name="Li X."/>
            <person name="Zou C."/>
            <person name="Xu J."/>
            <person name="Ren Y."/>
            <person name="Mi Q."/>
            <person name="Wu J."/>
            <person name="Liu S."/>
            <person name="Liu Y."/>
            <person name="Huang X."/>
            <person name="Wang H."/>
            <person name="Niu X."/>
            <person name="Li J."/>
            <person name="Liang L."/>
            <person name="Luo Y."/>
            <person name="Ji K."/>
            <person name="Zhou W."/>
            <person name="Yu Z."/>
            <person name="Li G."/>
            <person name="Liu Y."/>
            <person name="Li L."/>
            <person name="Qiao M."/>
            <person name="Feng L."/>
            <person name="Zhang K.-Q."/>
        </authorList>
    </citation>
    <scope>NUCLEOTIDE SEQUENCE [LARGE SCALE GENOMIC DNA]</scope>
    <source>
        <strain evidence="8">ATCC 24927 / CBS 115.81 / DSM 1491</strain>
    </source>
</reference>
<comment type="caution">
    <text evidence="7">The sequence shown here is derived from an EMBL/GenBank/DDBJ whole genome shotgun (WGS) entry which is preliminary data.</text>
</comment>
<evidence type="ECO:0000259" key="5">
    <source>
        <dbReference type="Pfam" id="PF01048"/>
    </source>
</evidence>
<sequence length="1475" mass="163752">MNGKRALDENQNEGDSSHLPRRQKTRHYLEDRVYESEKDLSAVERDRYTIAWVCALYTELAAAQAMLDEIHDAVATDPNDSNTYILGSIGRHNVVIACLPDTQYGTNNAANVLTNLVRTFKFIRLGLMVGIGGGVPSTVDIRLGDIVVGTRVMQYDLGKIVEDGEIQRTAIAKIPHSSAGTVISTLRAKHTLGQSRIPSILREKLGEHPNYGRPDLPDRLFTANSQHISSTASCDECDESKLVTRVARLDFNPVVHYGVIASGNKVIKSGTIRDNIAGELDAICFEMEAAGLMDILPCLPIRGICDYSDAHKNKGWQTYAAATAAAYAREFLEVLPAIEMPKRFLSAVNSDQDLSHDRRQEILDSLKYDEINSRKTDIRSAHDKTCRWFLKHPDYKDWLDPARQSDHCGFLWIRGKPGAGKSTIMKFIYGKTRQAARKAVVASFFFHARGGILEKSISGMYRSLLLQLLEGYPDLQTVLDDTDLIPKNQNGCPPLNVLKDLFTNAVSSLGECPFTCFIDALDECDEQEVRTMVQDIEDLAERSTTMGTPLRICFSSRHYPYIDIDRGIKLTLESQSGHSQDLESYVRNRLRMGKGVMAEELRAQILQKAAGVFLWVVLVVDILNKENSRGRLAIQKRLSELPGDLSALFKDMLKRDSENMEELLLCIIWILYAKQPLSPGEYYHALWSGLSLKNLVDKDIPVVTLPDAKDIISNCVTSSSKGLAEITKSNRPTVQFIHESVRDFLIKDRGLQELWPDHSADLESLSHERLKESCNAYMSHRSAVTTEIERESATHPIKISINYPFLEYASQNILFHANSAARAVPQDNFLLAFNSAVPDWIDTLNIFEKFKTRQYKRRTGLLYILAEKNLANLIRIHPDRYSCFKVERERYGPPLLAALALGSHEAVQVLLEAQAQVSSGSELHELCHLYSQQNHERIALGRSFEFSRKKGIFAHLLETGDEILPLFSIYSVQKGQPDLDNRLGLSPLSHAARLGNEKCVGLLLEKDVDTSWKPANGMSPLHHATSQDNEVVFRLLYEKSSGVRLPHYDDDGDYIIPPGGYNAIDSKDHEGRTPLSHAVSNGNEAIVLALLERNVNVDSLDNQKMTPLSHAVKAGHEVVVRLLLEKSAIVDSPDQWGKTPLFYAVEAGHEAVVRLLLEKGVNINHVRPGMGTALHQAIGSKQEQMVRFLLENNIDSSIRNTFGNTALHRAAILGDEVIFKLVLDKSADVDPRGHHGSTPLSLAASEGHLKIFQQLLATGRVDADRNDNNGETPLFKAAKGGHQELVKVLVSINYVNPNLRNNRGDTPLAAACSGNNTTSVVQQLLATERVDPDSTDNFQNTPLLKASREGREAIVQQLLATGRVNTNSKNRDGNTPLMLAVIGGYPKVVEQLLAPSSVEADSQNNNSQTPLLLAVLHGNETIVRQLLGTGRVDTESASNTGRTPLSVAIERDGGSPTATVILQLLRDYRRDKYSL</sequence>
<proteinExistence type="predicted"/>
<dbReference type="GeneID" id="22898205"/>
<protein>
    <submittedName>
        <fullName evidence="7">Uncharacterized protein</fullName>
    </submittedName>
</protein>
<dbReference type="InterPro" id="IPR035994">
    <property type="entry name" value="Nucleoside_phosphorylase_sf"/>
</dbReference>
<dbReference type="Gene3D" id="3.40.50.300">
    <property type="entry name" value="P-loop containing nucleotide triphosphate hydrolases"/>
    <property type="match status" value="1"/>
</dbReference>
<organism evidence="7 8">
    <name type="scientific">Arthrobotrys oligospora (strain ATCC 24927 / CBS 115.81 / DSM 1491)</name>
    <name type="common">Nematode-trapping fungus</name>
    <name type="synonym">Didymozoophaga oligospora</name>
    <dbReference type="NCBI Taxonomy" id="756982"/>
    <lineage>
        <taxon>Eukaryota</taxon>
        <taxon>Fungi</taxon>
        <taxon>Dikarya</taxon>
        <taxon>Ascomycota</taxon>
        <taxon>Pezizomycotina</taxon>
        <taxon>Orbiliomycetes</taxon>
        <taxon>Orbiliales</taxon>
        <taxon>Orbiliaceae</taxon>
        <taxon>Orbilia</taxon>
        <taxon>Orbilia oligospora</taxon>
    </lineage>
</organism>
<dbReference type="InterPro" id="IPR000845">
    <property type="entry name" value="Nucleoside_phosphorylase_d"/>
</dbReference>
<evidence type="ECO:0000256" key="1">
    <source>
        <dbReference type="ARBA" id="ARBA00022737"/>
    </source>
</evidence>